<name>A0A5C8NY67_9BURK</name>
<evidence type="ECO:0000256" key="2">
    <source>
        <dbReference type="SAM" id="MobiDB-lite"/>
    </source>
</evidence>
<dbReference type="EMBL" id="VDUY01000003">
    <property type="protein sequence ID" value="TXL66066.1"/>
    <property type="molecule type" value="Genomic_DNA"/>
</dbReference>
<dbReference type="Gene3D" id="3.40.50.300">
    <property type="entry name" value="P-loop containing nucleotide triphosphate hydrolases"/>
    <property type="match status" value="1"/>
</dbReference>
<evidence type="ECO:0000313" key="5">
    <source>
        <dbReference type="Proteomes" id="UP000321548"/>
    </source>
</evidence>
<keyword evidence="4" id="KW-0547">Nucleotide-binding</keyword>
<dbReference type="SMART" id="SM00382">
    <property type="entry name" value="AAA"/>
    <property type="match status" value="1"/>
</dbReference>
<proteinExistence type="predicted"/>
<evidence type="ECO:0000259" key="3">
    <source>
        <dbReference type="SMART" id="SM00382"/>
    </source>
</evidence>
<dbReference type="InterPro" id="IPR003593">
    <property type="entry name" value="AAA+_ATPase"/>
</dbReference>
<evidence type="ECO:0000313" key="4">
    <source>
        <dbReference type="EMBL" id="TXL66066.1"/>
    </source>
</evidence>
<dbReference type="OrthoDB" id="9783370at2"/>
<dbReference type="SUPFAM" id="SSF46785">
    <property type="entry name" value="Winged helix' DNA-binding domain"/>
    <property type="match status" value="1"/>
</dbReference>
<evidence type="ECO:0000256" key="1">
    <source>
        <dbReference type="ARBA" id="ARBA00023125"/>
    </source>
</evidence>
<dbReference type="SUPFAM" id="SSF52540">
    <property type="entry name" value="P-loop containing nucleoside triphosphate hydrolases"/>
    <property type="match status" value="1"/>
</dbReference>
<dbReference type="Proteomes" id="UP000321548">
    <property type="component" value="Unassembled WGS sequence"/>
</dbReference>
<protein>
    <submittedName>
        <fullName evidence="4">ATP-binding protein</fullName>
    </submittedName>
</protein>
<dbReference type="AlphaFoldDB" id="A0A5C8NY67"/>
<reference evidence="4 5" key="1">
    <citation type="submission" date="2019-06" db="EMBL/GenBank/DDBJ databases">
        <title>Quisquiliibacterium sp. nov., isolated from a maize field.</title>
        <authorList>
            <person name="Lin S.-Y."/>
            <person name="Tsai C.-F."/>
            <person name="Young C.-C."/>
        </authorList>
    </citation>
    <scope>NUCLEOTIDE SEQUENCE [LARGE SCALE GENOMIC DNA]</scope>
    <source>
        <strain evidence="4 5">CC-CFT501</strain>
    </source>
</reference>
<sequence length="444" mass="49418">MGRMDHGLVDTSTGHAPVPPRTLDEAHLPEPMLIELLLRHLARAGELKAGELAWRLGVALSVIEPTLNFLRIEKVVEVPRRGSFDADVSYALTDLGRQRAGEAFDKCRYVGPAPVSLADYLAQVERQSVKGLRVDREQIGAALGDAVVAESLVSRLGAALNSGRSILMYGASGTGKTYLAERMVRTARGAVFVPHAVHVDGEIVQVFDPIVHHLLEEPAAASKLDRLSVGDRRWVRTRRPVVVTGGELTVDMLDLQFESHSRFYIAPPQMKANNGMMILDDLGRQRIPVRELLNRWIVPLDRHVDYMALHTGTKFQVPFDVTVVFSSNLSPSDIGDPAFLRRLGYKIHIGALDEVGYREVFRQACARADLPYDEYAADFLIRVLHAENSLPLYATIPYDVISKLRDRATFLGEQPRLDPDSLRWAWDLYFAPDEDLGGARSLDD</sequence>
<dbReference type="GO" id="GO:0005524">
    <property type="term" value="F:ATP binding"/>
    <property type="evidence" value="ECO:0007669"/>
    <property type="project" value="UniProtKB-KW"/>
</dbReference>
<comment type="caution">
    <text evidence="4">The sequence shown here is derived from an EMBL/GenBank/DDBJ whole genome shotgun (WGS) entry which is preliminary data.</text>
</comment>
<dbReference type="InterPro" id="IPR036390">
    <property type="entry name" value="WH_DNA-bd_sf"/>
</dbReference>
<accession>A0A5C8NY67</accession>
<gene>
    <name evidence="4" type="ORF">FHP08_08295</name>
</gene>
<feature type="domain" description="AAA+ ATPase" evidence="3">
    <location>
        <begin position="162"/>
        <end position="353"/>
    </location>
</feature>
<keyword evidence="5" id="KW-1185">Reference proteome</keyword>
<keyword evidence="4" id="KW-0067">ATP-binding</keyword>
<dbReference type="GO" id="GO:0003677">
    <property type="term" value="F:DNA binding"/>
    <property type="evidence" value="ECO:0007669"/>
    <property type="project" value="UniProtKB-KW"/>
</dbReference>
<keyword evidence="1" id="KW-0238">DNA-binding</keyword>
<dbReference type="InterPro" id="IPR027417">
    <property type="entry name" value="P-loop_NTPase"/>
</dbReference>
<feature type="region of interest" description="Disordered" evidence="2">
    <location>
        <begin position="1"/>
        <end position="21"/>
    </location>
</feature>
<organism evidence="4 5">
    <name type="scientific">Zeimonas arvi</name>
    <dbReference type="NCBI Taxonomy" id="2498847"/>
    <lineage>
        <taxon>Bacteria</taxon>
        <taxon>Pseudomonadati</taxon>
        <taxon>Pseudomonadota</taxon>
        <taxon>Betaproteobacteria</taxon>
        <taxon>Burkholderiales</taxon>
        <taxon>Burkholderiaceae</taxon>
        <taxon>Zeimonas</taxon>
    </lineage>
</organism>